<feature type="domain" description="Cytochrome C Planctomycete-type" evidence="3">
    <location>
        <begin position="41"/>
        <end position="104"/>
    </location>
</feature>
<evidence type="ECO:0000259" key="3">
    <source>
        <dbReference type="Pfam" id="PF07635"/>
    </source>
</evidence>
<accession>A0A382C737</accession>
<sequence length="570" mass="64964">MRFIAILLLFFVCKVSARADATQEGERLFALKVRSILSSKCFACHGEDAKKIKGELNLTSRAGLLKGGESEEPSFVPGKPLKSPLYLAATREHEDDWSVMPPKENDKLSVTQLSALKRWVELGAPWPDAKTQARYIAEERAKPVTPEGILVKTSGGLSDDWTYRRYKPQDVWAFQPVVKPKEPAGADNPVDAFIGRKLKAAGFAPAPQAQFRTLVKRAYYDLTGLPPTPFQIYQFRLEWDKDPGKAWGKLINELLASPHYGERWGQHWLDVARYADTGGYSNDYERSNAWRYRDYVIRAFNSDKPYNEFVIEQIAGDELWEKQPEEKRNPELLVAASFLRMGPWDPAMTLAPQARQIFIDDVVNSVGQTFLSTTMRCLKCHDHKFDPLPTRDYYRMYAAFAGTQMAERPAPFLKVENRSGLVQKKAITQRLWNYAKTKYNELYQKQETAARKWYAEHGKEYLGENARRKLPDEEKPPRHVGLSPEEQGRLKVRMQDEWIWKRRLERYQPMVQGVYNGSTPKSLNARSMRMPNKPGKKVSPVSHILLGGALEAPGEEVNPGVLSALTVPVS</sequence>
<proteinExistence type="predicted"/>
<feature type="region of interest" description="Disordered" evidence="1">
    <location>
        <begin position="464"/>
        <end position="483"/>
    </location>
</feature>
<protein>
    <recommendedName>
        <fullName evidence="5">Cytochrome c domain-containing protein</fullName>
    </recommendedName>
</protein>
<feature type="non-terminal residue" evidence="4">
    <location>
        <position position="570"/>
    </location>
</feature>
<dbReference type="GO" id="GO:0020037">
    <property type="term" value="F:heme binding"/>
    <property type="evidence" value="ECO:0007669"/>
    <property type="project" value="InterPro"/>
</dbReference>
<dbReference type="InterPro" id="IPR036909">
    <property type="entry name" value="Cyt_c-like_dom_sf"/>
</dbReference>
<dbReference type="GO" id="GO:0009055">
    <property type="term" value="F:electron transfer activity"/>
    <property type="evidence" value="ECO:0007669"/>
    <property type="project" value="InterPro"/>
</dbReference>
<dbReference type="EMBL" id="UINC01033042">
    <property type="protein sequence ID" value="SVB21689.1"/>
    <property type="molecule type" value="Genomic_DNA"/>
</dbReference>
<dbReference type="Pfam" id="PF07635">
    <property type="entry name" value="PSCyt1"/>
    <property type="match status" value="1"/>
</dbReference>
<gene>
    <name evidence="4" type="ORF">METZ01_LOCUS174543</name>
</gene>
<evidence type="ECO:0000313" key="4">
    <source>
        <dbReference type="EMBL" id="SVB21689.1"/>
    </source>
</evidence>
<evidence type="ECO:0008006" key="5">
    <source>
        <dbReference type="Google" id="ProtNLM"/>
    </source>
</evidence>
<dbReference type="Gene3D" id="1.10.760.10">
    <property type="entry name" value="Cytochrome c-like domain"/>
    <property type="match status" value="1"/>
</dbReference>
<name>A0A382C737_9ZZZZ</name>
<dbReference type="InterPro" id="IPR011444">
    <property type="entry name" value="DUF1549"/>
</dbReference>
<dbReference type="PANTHER" id="PTHR35889:SF3">
    <property type="entry name" value="F-BOX DOMAIN-CONTAINING PROTEIN"/>
    <property type="match status" value="1"/>
</dbReference>
<evidence type="ECO:0000259" key="2">
    <source>
        <dbReference type="Pfam" id="PF07583"/>
    </source>
</evidence>
<feature type="domain" description="DUF1549" evidence="2">
    <location>
        <begin position="189"/>
        <end position="404"/>
    </location>
</feature>
<feature type="compositionally biased region" description="Basic and acidic residues" evidence="1">
    <location>
        <begin position="464"/>
        <end position="477"/>
    </location>
</feature>
<evidence type="ECO:0000256" key="1">
    <source>
        <dbReference type="SAM" id="MobiDB-lite"/>
    </source>
</evidence>
<dbReference type="AlphaFoldDB" id="A0A382C737"/>
<dbReference type="InterPro" id="IPR011429">
    <property type="entry name" value="Cyt_c_Planctomycete-type"/>
</dbReference>
<dbReference type="Pfam" id="PF07583">
    <property type="entry name" value="PSCyt2"/>
    <property type="match status" value="1"/>
</dbReference>
<reference evidence="4" key="1">
    <citation type="submission" date="2018-05" db="EMBL/GenBank/DDBJ databases">
        <authorList>
            <person name="Lanie J.A."/>
            <person name="Ng W.-L."/>
            <person name="Kazmierczak K.M."/>
            <person name="Andrzejewski T.M."/>
            <person name="Davidsen T.M."/>
            <person name="Wayne K.J."/>
            <person name="Tettelin H."/>
            <person name="Glass J.I."/>
            <person name="Rusch D."/>
            <person name="Podicherti R."/>
            <person name="Tsui H.-C.T."/>
            <person name="Winkler M.E."/>
        </authorList>
    </citation>
    <scope>NUCLEOTIDE SEQUENCE</scope>
</reference>
<organism evidence="4">
    <name type="scientific">marine metagenome</name>
    <dbReference type="NCBI Taxonomy" id="408172"/>
    <lineage>
        <taxon>unclassified sequences</taxon>
        <taxon>metagenomes</taxon>
        <taxon>ecological metagenomes</taxon>
    </lineage>
</organism>
<dbReference type="PANTHER" id="PTHR35889">
    <property type="entry name" value="CYCLOINULO-OLIGOSACCHARIDE FRUCTANOTRANSFERASE-RELATED"/>
    <property type="match status" value="1"/>
</dbReference>
<dbReference type="SUPFAM" id="SSF46626">
    <property type="entry name" value="Cytochrome c"/>
    <property type="match status" value="1"/>
</dbReference>